<proteinExistence type="predicted"/>
<dbReference type="AlphaFoldDB" id="A0A540VLG3"/>
<evidence type="ECO:0000256" key="1">
    <source>
        <dbReference type="SAM" id="MobiDB-lite"/>
    </source>
</evidence>
<feature type="compositionally biased region" description="Low complexity" evidence="1">
    <location>
        <begin position="497"/>
        <end position="523"/>
    </location>
</feature>
<protein>
    <submittedName>
        <fullName evidence="3">Uncharacterized protein</fullName>
    </submittedName>
</protein>
<reference evidence="3 4" key="1">
    <citation type="submission" date="2019-06" db="EMBL/GenBank/DDBJ databases">
        <title>Genome sequence of Litorilinea aerophila BAA-2444.</title>
        <authorList>
            <person name="Maclea K.S."/>
            <person name="Maurais E.G."/>
            <person name="Iannazzi L.C."/>
        </authorList>
    </citation>
    <scope>NUCLEOTIDE SEQUENCE [LARGE SCALE GENOMIC DNA]</scope>
    <source>
        <strain evidence="3 4">ATCC BAA-2444</strain>
    </source>
</reference>
<feature type="region of interest" description="Disordered" evidence="1">
    <location>
        <begin position="493"/>
        <end position="554"/>
    </location>
</feature>
<dbReference type="InParanoid" id="A0A540VLG3"/>
<keyword evidence="2" id="KW-1133">Transmembrane helix</keyword>
<feature type="transmembrane region" description="Helical" evidence="2">
    <location>
        <begin position="74"/>
        <end position="99"/>
    </location>
</feature>
<dbReference type="RefSeq" id="WP_141608335.1">
    <property type="nucleotide sequence ID" value="NZ_VIGC02000002.1"/>
</dbReference>
<evidence type="ECO:0000256" key="2">
    <source>
        <dbReference type="SAM" id="Phobius"/>
    </source>
</evidence>
<evidence type="ECO:0000313" key="4">
    <source>
        <dbReference type="Proteomes" id="UP000317371"/>
    </source>
</evidence>
<keyword evidence="2" id="KW-0472">Membrane</keyword>
<keyword evidence="4" id="KW-1185">Reference proteome</keyword>
<evidence type="ECO:0000313" key="3">
    <source>
        <dbReference type="EMBL" id="TQE97608.1"/>
    </source>
</evidence>
<keyword evidence="2" id="KW-0812">Transmembrane</keyword>
<dbReference type="Proteomes" id="UP000317371">
    <property type="component" value="Unassembled WGS sequence"/>
</dbReference>
<name>A0A540VLG3_9CHLR</name>
<gene>
    <name evidence="3" type="ORF">FKZ61_01680</name>
</gene>
<feature type="region of interest" description="Disordered" evidence="1">
    <location>
        <begin position="1"/>
        <end position="20"/>
    </location>
</feature>
<accession>A0A540VLG3</accession>
<dbReference type="OrthoDB" id="148600at2"/>
<dbReference type="Gene3D" id="2.60.120.560">
    <property type="entry name" value="Exo-inulinase, domain 1"/>
    <property type="match status" value="4"/>
</dbReference>
<comment type="caution">
    <text evidence="3">The sequence shown here is derived from an EMBL/GenBank/DDBJ whole genome shotgun (WGS) entry which is preliminary data.</text>
</comment>
<dbReference type="EMBL" id="VIGC01000002">
    <property type="protein sequence ID" value="TQE97608.1"/>
    <property type="molecule type" value="Genomic_DNA"/>
</dbReference>
<organism evidence="3 4">
    <name type="scientific">Litorilinea aerophila</name>
    <dbReference type="NCBI Taxonomy" id="1204385"/>
    <lineage>
        <taxon>Bacteria</taxon>
        <taxon>Bacillati</taxon>
        <taxon>Chloroflexota</taxon>
        <taxon>Caldilineae</taxon>
        <taxon>Caldilineales</taxon>
        <taxon>Caldilineaceae</taxon>
        <taxon>Litorilinea</taxon>
    </lineage>
</organism>
<sequence length="925" mass="100008">MDHPPQFPRPSDEPELMPEEVRYAPADELADLDEIMKEVDQIHREAAEPAASRPAPGARRLSRLRLLRPTLPRWVTWLAAGGTAVAVAALAVLYLLGIFPGRAGLPAFSLPLVEDFSAADLQRWIVHEGVWTLREDRLVQLANLEGPAQIYLPYEMPAEQPYHLSAYLILGRTTRAAGLNFNAQYPEPWARQHQVYIARATTTDEGLEGGEGEAAPLQLVAGFTDESGQFVQQVSVPFTLDTGQYRLDVYVLGNSYTVQLNGQTLIERRPLFYSGGLLGFVSQGTARFDTLKVTAAEVRDPGEQVYTSDFDQTPGGAGWVPLSGTWELSDGELVQTNPAIIDAAIGYEGSAFENYVVQATFRHLVGVGGGLLFNMVSPYQINSAYVVRYSEQADAVFWGFFDEQGIFTRQGYVDTAPAGREPHTLAVYVGVESYDIYLDDQLLARNVPLQALAPAQEPGRSGGHIGLITARSSVAYSLVEVFPLFDNAQMKLPRPQPLQSQSPASTPAQADATATPAASTVPAEPTPLPATPTARATRPPAPATPLPASSQTIVPGSLGWQSEFRGDLIGAGWRPISGQWQFSNGTLVQNDPNGIDLAIVYTGQAFQEYTYQVSFTHQTGHGAGILFNMPYQNQLAGAHMVRFSERRPGGIFWGYFDETGKFVGQGYANVTPPADARHTLQVASGQDSYSITLDGFLLAADVPLHQNYGYVGLVTVQSTASFDQIQVGDLVDLATATTTADPSVLALQLAPGAAVDTNASSDRRVLSGQWEIEEGVYRQISPAPADYILNTGVYASNYRIEATIALPVKPDAGGGFVLHMPERGRKNGASIVRLINGGTGLFWGVYDAAGTFLGRQSVELPPKPEGDNVFHLRVEVRGAEMDLFVDEVEIARGIQLPRSEGWVGLIAFGGPVTFTDLQITVAGIQ</sequence>